<dbReference type="Proteomes" id="UP000305948">
    <property type="component" value="Unassembled WGS sequence"/>
</dbReference>
<name>A0A5C3MZ08_9AGAM</name>
<evidence type="ECO:0000259" key="1">
    <source>
        <dbReference type="Pfam" id="PF01728"/>
    </source>
</evidence>
<dbReference type="InterPro" id="IPR002877">
    <property type="entry name" value="RNA_MeTrfase_FtsJ_dom"/>
</dbReference>
<dbReference type="OrthoDB" id="417125at2759"/>
<protein>
    <recommendedName>
        <fullName evidence="1">Ribosomal RNA methyltransferase FtsJ domain-containing protein</fullName>
    </recommendedName>
</protein>
<accession>A0A5C3MZ08</accession>
<dbReference type="EMBL" id="ML213516">
    <property type="protein sequence ID" value="TFK49426.1"/>
    <property type="molecule type" value="Genomic_DNA"/>
</dbReference>
<proteinExistence type="predicted"/>
<evidence type="ECO:0000313" key="2">
    <source>
        <dbReference type="EMBL" id="TFK49426.1"/>
    </source>
</evidence>
<gene>
    <name evidence="2" type="ORF">OE88DRAFT_1757165</name>
</gene>
<feature type="domain" description="Ribosomal RNA methyltransferase FtsJ" evidence="1">
    <location>
        <begin position="73"/>
        <end position="237"/>
    </location>
</feature>
<organism evidence="2 3">
    <name type="scientific">Heliocybe sulcata</name>
    <dbReference type="NCBI Taxonomy" id="5364"/>
    <lineage>
        <taxon>Eukaryota</taxon>
        <taxon>Fungi</taxon>
        <taxon>Dikarya</taxon>
        <taxon>Basidiomycota</taxon>
        <taxon>Agaricomycotina</taxon>
        <taxon>Agaricomycetes</taxon>
        <taxon>Gloeophyllales</taxon>
        <taxon>Gloeophyllaceae</taxon>
        <taxon>Heliocybe</taxon>
    </lineage>
</organism>
<keyword evidence="3" id="KW-1185">Reference proteome</keyword>
<dbReference type="STRING" id="5364.A0A5C3MZ08"/>
<dbReference type="GO" id="GO:0032259">
    <property type="term" value="P:methylation"/>
    <property type="evidence" value="ECO:0007669"/>
    <property type="project" value="InterPro"/>
</dbReference>
<dbReference type="Pfam" id="PF01728">
    <property type="entry name" value="FtsJ"/>
    <property type="match status" value="1"/>
</dbReference>
<evidence type="ECO:0000313" key="3">
    <source>
        <dbReference type="Proteomes" id="UP000305948"/>
    </source>
</evidence>
<dbReference type="AlphaFoldDB" id="A0A5C3MZ08"/>
<dbReference type="Gene3D" id="3.40.50.12760">
    <property type="match status" value="1"/>
</dbReference>
<sequence length="323" mass="36537">MKSGRLTEAILTRGCPELQRLHELRAVGWQDEKLDHEFVKQRQVADSADGQLSLTWYKRMSQVMQEIDDYTQCCPGGFTSYVLRKNRYAKGVGVSLPAQEGGHALLLDYSLRSRLDLYSADVTGYQLGPYLIDHPRLSPIPLQLRFTSFGHAFLDGHQLRTQVSDYGAPWDIHRLLLSQLILALRIIRGGGSMVVKLSHPERVLTAQILYMLDILSEKLVIYKPGSMHATRGTFYAVAIGVGNGLEGVRLPQMLRGLQDLWVETTFGGELGQGRYMTPSDLNFAITVEDLEQTYLDRLIELGRNVWDVQAHALHRWFQKKGVI</sequence>
<dbReference type="GO" id="GO:0008168">
    <property type="term" value="F:methyltransferase activity"/>
    <property type="evidence" value="ECO:0007669"/>
    <property type="project" value="InterPro"/>
</dbReference>
<reference evidence="2 3" key="1">
    <citation type="journal article" date="2019" name="Nat. Ecol. Evol.">
        <title>Megaphylogeny resolves global patterns of mushroom evolution.</title>
        <authorList>
            <person name="Varga T."/>
            <person name="Krizsan K."/>
            <person name="Foldi C."/>
            <person name="Dima B."/>
            <person name="Sanchez-Garcia M."/>
            <person name="Sanchez-Ramirez S."/>
            <person name="Szollosi G.J."/>
            <person name="Szarkandi J.G."/>
            <person name="Papp V."/>
            <person name="Albert L."/>
            <person name="Andreopoulos W."/>
            <person name="Angelini C."/>
            <person name="Antonin V."/>
            <person name="Barry K.W."/>
            <person name="Bougher N.L."/>
            <person name="Buchanan P."/>
            <person name="Buyck B."/>
            <person name="Bense V."/>
            <person name="Catcheside P."/>
            <person name="Chovatia M."/>
            <person name="Cooper J."/>
            <person name="Damon W."/>
            <person name="Desjardin D."/>
            <person name="Finy P."/>
            <person name="Geml J."/>
            <person name="Haridas S."/>
            <person name="Hughes K."/>
            <person name="Justo A."/>
            <person name="Karasinski D."/>
            <person name="Kautmanova I."/>
            <person name="Kiss B."/>
            <person name="Kocsube S."/>
            <person name="Kotiranta H."/>
            <person name="LaButti K.M."/>
            <person name="Lechner B.E."/>
            <person name="Liimatainen K."/>
            <person name="Lipzen A."/>
            <person name="Lukacs Z."/>
            <person name="Mihaltcheva S."/>
            <person name="Morgado L.N."/>
            <person name="Niskanen T."/>
            <person name="Noordeloos M.E."/>
            <person name="Ohm R.A."/>
            <person name="Ortiz-Santana B."/>
            <person name="Ovrebo C."/>
            <person name="Racz N."/>
            <person name="Riley R."/>
            <person name="Savchenko A."/>
            <person name="Shiryaev A."/>
            <person name="Soop K."/>
            <person name="Spirin V."/>
            <person name="Szebenyi C."/>
            <person name="Tomsovsky M."/>
            <person name="Tulloss R.E."/>
            <person name="Uehling J."/>
            <person name="Grigoriev I.V."/>
            <person name="Vagvolgyi C."/>
            <person name="Papp T."/>
            <person name="Martin F.M."/>
            <person name="Miettinen O."/>
            <person name="Hibbett D.S."/>
            <person name="Nagy L.G."/>
        </authorList>
    </citation>
    <scope>NUCLEOTIDE SEQUENCE [LARGE SCALE GENOMIC DNA]</scope>
    <source>
        <strain evidence="2 3">OMC1185</strain>
    </source>
</reference>